<sequence>MQNIVKSPEEDADASSPFSRLPDEIILQIVNKLIDLKALCFCYLVSKRFSSIVLQVDAISFTSSMIDANIPDTNTISDVARSRPRPTEVSSFFGEAFLSAKGFLNKFKGVKSLYIELPSVGHRAIDNRCLFKWKVKFGKKSVSFIFLSPNSICDKDGFYLNGNGDEEEDVDLTSDLIKKKFAISIWCMEDVMAWYIMFLHLLDNLPMLEGVSITDSGRRGRFSLNGEKLSEVKQWWLHPPLEPRKELLGIPNMVSKCYIPVLNLPVSGYMMKGIFCALMESKNLDGEIDGLLNSEDGFDDKEEAAYIEAMKEVLEKHRGTEASSINS</sequence>
<dbReference type="InterPro" id="IPR044809">
    <property type="entry name" value="AUF1-like"/>
</dbReference>
<dbReference type="InterPro" id="IPR036047">
    <property type="entry name" value="F-box-like_dom_sf"/>
</dbReference>
<dbReference type="InterPro" id="IPR001810">
    <property type="entry name" value="F-box_dom"/>
</dbReference>
<evidence type="ECO:0000313" key="3">
    <source>
        <dbReference type="Proteomes" id="UP000235145"/>
    </source>
</evidence>
<dbReference type="Gene3D" id="1.20.1280.50">
    <property type="match status" value="1"/>
</dbReference>
<dbReference type="SUPFAM" id="SSF81383">
    <property type="entry name" value="F-box domain"/>
    <property type="match status" value="1"/>
</dbReference>
<dbReference type="AlphaFoldDB" id="A0A9R1W4R5"/>
<proteinExistence type="predicted"/>
<protein>
    <recommendedName>
        <fullName evidence="1">F-box domain-containing protein</fullName>
    </recommendedName>
</protein>
<dbReference type="Proteomes" id="UP000235145">
    <property type="component" value="Unassembled WGS sequence"/>
</dbReference>
<organism evidence="2 3">
    <name type="scientific">Lactuca sativa</name>
    <name type="common">Garden lettuce</name>
    <dbReference type="NCBI Taxonomy" id="4236"/>
    <lineage>
        <taxon>Eukaryota</taxon>
        <taxon>Viridiplantae</taxon>
        <taxon>Streptophyta</taxon>
        <taxon>Embryophyta</taxon>
        <taxon>Tracheophyta</taxon>
        <taxon>Spermatophyta</taxon>
        <taxon>Magnoliopsida</taxon>
        <taxon>eudicotyledons</taxon>
        <taxon>Gunneridae</taxon>
        <taxon>Pentapetalae</taxon>
        <taxon>asterids</taxon>
        <taxon>campanulids</taxon>
        <taxon>Asterales</taxon>
        <taxon>Asteraceae</taxon>
        <taxon>Cichorioideae</taxon>
        <taxon>Cichorieae</taxon>
        <taxon>Lactucinae</taxon>
        <taxon>Lactuca</taxon>
    </lineage>
</organism>
<dbReference type="Pfam" id="PF12937">
    <property type="entry name" value="F-box-like"/>
    <property type="match status" value="1"/>
</dbReference>
<reference evidence="2 3" key="1">
    <citation type="journal article" date="2017" name="Nat. Commun.">
        <title>Genome assembly with in vitro proximity ligation data and whole-genome triplication in lettuce.</title>
        <authorList>
            <person name="Reyes-Chin-Wo S."/>
            <person name="Wang Z."/>
            <person name="Yang X."/>
            <person name="Kozik A."/>
            <person name="Arikit S."/>
            <person name="Song C."/>
            <person name="Xia L."/>
            <person name="Froenicke L."/>
            <person name="Lavelle D.O."/>
            <person name="Truco M.J."/>
            <person name="Xia R."/>
            <person name="Zhu S."/>
            <person name="Xu C."/>
            <person name="Xu H."/>
            <person name="Xu X."/>
            <person name="Cox K."/>
            <person name="Korf I."/>
            <person name="Meyers B.C."/>
            <person name="Michelmore R.W."/>
        </authorList>
    </citation>
    <scope>NUCLEOTIDE SEQUENCE [LARGE SCALE GENOMIC DNA]</scope>
    <source>
        <strain evidence="3">cv. Salinas</strain>
        <tissue evidence="2">Seedlings</tissue>
    </source>
</reference>
<comment type="caution">
    <text evidence="2">The sequence shown here is derived from an EMBL/GenBank/DDBJ whole genome shotgun (WGS) entry which is preliminary data.</text>
</comment>
<dbReference type="EMBL" id="NBSK02000003">
    <property type="protein sequence ID" value="KAJ0215903.1"/>
    <property type="molecule type" value="Genomic_DNA"/>
</dbReference>
<accession>A0A9R1W4R5</accession>
<dbReference type="PANTHER" id="PTHR31215">
    <property type="entry name" value="OS05G0510400 PROTEIN-RELATED"/>
    <property type="match status" value="1"/>
</dbReference>
<keyword evidence="3" id="KW-1185">Reference proteome</keyword>
<name>A0A9R1W4R5_LACSA</name>
<feature type="domain" description="F-box" evidence="1">
    <location>
        <begin position="18"/>
        <end position="53"/>
    </location>
</feature>
<evidence type="ECO:0000313" key="2">
    <source>
        <dbReference type="EMBL" id="KAJ0215903.1"/>
    </source>
</evidence>
<gene>
    <name evidence="2" type="ORF">LSAT_V11C300146830</name>
</gene>
<evidence type="ECO:0000259" key="1">
    <source>
        <dbReference type="Pfam" id="PF12937"/>
    </source>
</evidence>